<dbReference type="Pfam" id="PF03402">
    <property type="entry name" value="V1R"/>
    <property type="match status" value="1"/>
</dbReference>
<evidence type="ECO:0000256" key="3">
    <source>
        <dbReference type="ARBA" id="ARBA00009829"/>
    </source>
</evidence>
<evidence type="ECO:0000256" key="18">
    <source>
        <dbReference type="SAM" id="Phobius"/>
    </source>
</evidence>
<evidence type="ECO:0000256" key="15">
    <source>
        <dbReference type="ARBA" id="ARBA00023170"/>
    </source>
</evidence>
<feature type="domain" description="G-protein coupled receptors family 1 profile" evidence="19">
    <location>
        <begin position="23"/>
        <end position="292"/>
    </location>
</feature>
<dbReference type="Gene3D" id="1.10.10.10">
    <property type="entry name" value="Winged helix-like DNA-binding domain superfamily/Winged helix DNA-binding domain"/>
    <property type="match status" value="1"/>
</dbReference>
<dbReference type="InterPro" id="IPR019153">
    <property type="entry name" value="DDRGK_dom-contain"/>
</dbReference>
<dbReference type="GO" id="GO:0005886">
    <property type="term" value="C:plasma membrane"/>
    <property type="evidence" value="ECO:0007669"/>
    <property type="project" value="UniProtKB-SubCell"/>
</dbReference>
<keyword evidence="12 18" id="KW-1133">Transmembrane helix</keyword>
<evidence type="ECO:0000256" key="1">
    <source>
        <dbReference type="ARBA" id="ARBA00004389"/>
    </source>
</evidence>
<feature type="transmembrane region" description="Helical" evidence="18">
    <location>
        <begin position="83"/>
        <end position="108"/>
    </location>
</feature>
<dbReference type="PROSITE" id="PS50262">
    <property type="entry name" value="G_PROTEIN_RECEP_F1_2"/>
    <property type="match status" value="1"/>
</dbReference>
<dbReference type="Gene3D" id="1.20.1070.10">
    <property type="entry name" value="Rhodopsin 7-helix transmembrane proteins"/>
    <property type="match status" value="1"/>
</dbReference>
<dbReference type="Pfam" id="PF09756">
    <property type="entry name" value="DDRGK"/>
    <property type="match status" value="1"/>
</dbReference>
<dbReference type="FunFam" id="1.10.10.10:FF:000143">
    <property type="entry name" value="DDRGK domain-containing protein 1"/>
    <property type="match status" value="1"/>
</dbReference>
<keyword evidence="13" id="KW-0297">G-protein coupled receptor</keyword>
<name>A0A974DT77_XENLA</name>
<evidence type="ECO:0000256" key="12">
    <source>
        <dbReference type="ARBA" id="ARBA00022989"/>
    </source>
</evidence>
<dbReference type="PANTHER" id="PTHR11394:SF137">
    <property type="entry name" value="C-X-C CHEMOKINE RECEPTOR TYPE 3 ISOFORM X1-RELATED"/>
    <property type="match status" value="1"/>
</dbReference>
<feature type="transmembrane region" description="Helical" evidence="18">
    <location>
        <begin position="128"/>
        <end position="150"/>
    </location>
</feature>
<evidence type="ECO:0000256" key="6">
    <source>
        <dbReference type="ARBA" id="ARBA00022475"/>
    </source>
</evidence>
<evidence type="ECO:0000256" key="10">
    <source>
        <dbReference type="ARBA" id="ARBA00022786"/>
    </source>
</evidence>
<comment type="similarity">
    <text evidence="3">Belongs to the DDRGK1 family.</text>
</comment>
<comment type="similarity">
    <text evidence="4">Belongs to the G-protein coupled receptor 1 family.</text>
</comment>
<keyword evidence="7" id="KW-0589">Pheromone response</keyword>
<keyword evidence="15" id="KW-0675">Receptor</keyword>
<accession>A0A974DT77</accession>
<dbReference type="GO" id="GO:0051216">
    <property type="term" value="P:cartilage development"/>
    <property type="evidence" value="ECO:0007669"/>
    <property type="project" value="UniProtKB-ARBA"/>
</dbReference>
<keyword evidence="11" id="KW-0256">Endoplasmic reticulum</keyword>
<evidence type="ECO:0000256" key="2">
    <source>
        <dbReference type="ARBA" id="ARBA00004651"/>
    </source>
</evidence>
<feature type="compositionally biased region" description="Acidic residues" evidence="17">
    <location>
        <begin position="353"/>
        <end position="363"/>
    </location>
</feature>
<sequence length="514" mass="59168">MTLSGENIVSFAIYFSAFFGTVANLILLLAFISNAIKKKVFQPLDRIIVNMALVNLLLCFYKEIPGLMVFLHTKVFGQVGCRILLYVHHTLRLVSLWSVANLSFLHLIKIRRPYHRWFQFIHRHQRKYVNWSLAGCWVVSITFHTPYFLYSDTGHVHNQSNTLLTSTNCLCPSESSLMKLLTYITVSMDFLLIILVILLNGFIIDLLCRHRRQVRDTMTVRRGWDKRAARATRMLLSLLLIYVICWFSNGLVWIAVVSGVLQSYQNNILIAMHGTLSSIYYSFTSGIMVFGYRQYIFILFFCLSLADQEQQQNVAAAAAARPRPRPVDRTEGMPRVRRNRMSAQRRAQHLEEEREEEDADESPEVQSHRKIAAKKMKKLEEKQARKVQREAEEAEKRRAQKDGMKTRGRKSRSFLTEFINYIKTSKVVILEDLGAHFGLRAQDAISHIQDLLANAFITGVIDDRGKFIYITPEEMAAVAQFIRQRGRLSIFELAQAINKLNLAPDTSSLPLEVS</sequence>
<feature type="transmembrane region" description="Helical" evidence="18">
    <location>
        <begin position="48"/>
        <end position="71"/>
    </location>
</feature>
<evidence type="ECO:0000256" key="7">
    <source>
        <dbReference type="ARBA" id="ARBA00022507"/>
    </source>
</evidence>
<dbReference type="InterPro" id="IPR036390">
    <property type="entry name" value="WH_DNA-bd_sf"/>
</dbReference>
<comment type="subcellular location">
    <subcellularLocation>
        <location evidence="2">Cell membrane</location>
        <topology evidence="2">Multi-pass membrane protein</topology>
    </subcellularLocation>
    <subcellularLocation>
        <location evidence="1">Endoplasmic reticulum membrane</location>
        <topology evidence="1">Single-pass membrane protein</topology>
    </subcellularLocation>
</comment>
<evidence type="ECO:0000256" key="16">
    <source>
        <dbReference type="ARBA" id="ARBA00023224"/>
    </source>
</evidence>
<feature type="transmembrane region" description="Helical" evidence="18">
    <location>
        <begin position="12"/>
        <end position="36"/>
    </location>
</feature>
<dbReference type="SUPFAM" id="SSF81321">
    <property type="entry name" value="Family A G protein-coupled receptor-like"/>
    <property type="match status" value="1"/>
</dbReference>
<feature type="transmembrane region" description="Helical" evidence="18">
    <location>
        <begin position="180"/>
        <end position="208"/>
    </location>
</feature>
<dbReference type="InterPro" id="IPR017452">
    <property type="entry name" value="GPCR_Rhodpsn_7TM"/>
</dbReference>
<dbReference type="InterPro" id="IPR004072">
    <property type="entry name" value="Vmron_rcpt_1"/>
</dbReference>
<protein>
    <recommendedName>
        <fullName evidence="5">DDRGK domain-containing protein 1</fullName>
    </recommendedName>
</protein>
<dbReference type="GO" id="GO:0016503">
    <property type="term" value="F:pheromone receptor activity"/>
    <property type="evidence" value="ECO:0007669"/>
    <property type="project" value="InterPro"/>
</dbReference>
<reference evidence="21" key="1">
    <citation type="journal article" date="2016" name="Nature">
        <title>Genome evolution in the allotetraploid frog Xenopus laevis.</title>
        <authorList>
            <person name="Session A.M."/>
            <person name="Uno Y."/>
            <person name="Kwon T."/>
            <person name="Chapman J.A."/>
            <person name="Toyoda A."/>
            <person name="Takahashi S."/>
            <person name="Fukui A."/>
            <person name="Hikosaka A."/>
            <person name="Suzuki A."/>
            <person name="Kondo M."/>
            <person name="van Heeringen S.J."/>
            <person name="Quigley I."/>
            <person name="Heinz S."/>
            <person name="Ogino H."/>
            <person name="Ochi H."/>
            <person name="Hellsten U."/>
            <person name="Lyons J.B."/>
            <person name="Simakov O."/>
            <person name="Putnam N."/>
            <person name="Stites J."/>
            <person name="Kuroki Y."/>
            <person name="Tanaka T."/>
            <person name="Michiue T."/>
            <person name="Watanabe M."/>
            <person name="Bogdanovic O."/>
            <person name="Lister R."/>
            <person name="Georgiou G."/>
            <person name="Paranjpe S.S."/>
            <person name="van Kruijsbergen I."/>
            <person name="Shu S."/>
            <person name="Carlson J."/>
            <person name="Kinoshita T."/>
            <person name="Ohta Y."/>
            <person name="Mawaribuchi S."/>
            <person name="Jenkins J."/>
            <person name="Grimwood J."/>
            <person name="Schmutz J."/>
            <person name="Mitros T."/>
            <person name="Mozaffari S.V."/>
            <person name="Suzuki Y."/>
            <person name="Haramoto Y."/>
            <person name="Yamamoto T.S."/>
            <person name="Takagi C."/>
            <person name="Heald R."/>
            <person name="Miller K."/>
            <person name="Haudenschild C."/>
            <person name="Kitzman J."/>
            <person name="Nakayama T."/>
            <person name="Izutsu Y."/>
            <person name="Robert J."/>
            <person name="Fortriede J."/>
            <person name="Burns K."/>
            <person name="Lotay V."/>
            <person name="Karimi K."/>
            <person name="Yasuoka Y."/>
            <person name="Dichmann D.S."/>
            <person name="Flajnik M.F."/>
            <person name="Houston D.W."/>
            <person name="Shendure J."/>
            <person name="DuPasquier L."/>
            <person name="Vize P.D."/>
            <person name="Zorn A.M."/>
            <person name="Ito M."/>
            <person name="Marcotte E.M."/>
            <person name="Wallingford J.B."/>
            <person name="Ito Y."/>
            <person name="Asashima M."/>
            <person name="Ueno N."/>
            <person name="Matsuda Y."/>
            <person name="Veenstra G.J."/>
            <person name="Fujiyama A."/>
            <person name="Harland R.M."/>
            <person name="Taira M."/>
            <person name="Rokhsar D.S."/>
        </authorList>
    </citation>
    <scope>NUCLEOTIDE SEQUENCE [LARGE SCALE GENOMIC DNA]</scope>
    <source>
        <strain evidence="21">J</strain>
    </source>
</reference>
<feature type="compositionally biased region" description="Basic and acidic residues" evidence="17">
    <location>
        <begin position="378"/>
        <end position="405"/>
    </location>
</feature>
<keyword evidence="16" id="KW-0807">Transducer</keyword>
<feature type="compositionally biased region" description="Basic residues" evidence="17">
    <location>
        <begin position="368"/>
        <end position="377"/>
    </location>
</feature>
<keyword evidence="8" id="KW-0716">Sensory transduction</keyword>
<evidence type="ECO:0000313" key="20">
    <source>
        <dbReference type="EMBL" id="OCT96576.1"/>
    </source>
</evidence>
<proteinExistence type="inferred from homology"/>
<keyword evidence="6" id="KW-1003">Cell membrane</keyword>
<evidence type="ECO:0000256" key="17">
    <source>
        <dbReference type="SAM" id="MobiDB-lite"/>
    </source>
</evidence>
<dbReference type="AlphaFoldDB" id="A0A974DT77"/>
<dbReference type="InterPro" id="IPR036388">
    <property type="entry name" value="WH-like_DNA-bd_sf"/>
</dbReference>
<evidence type="ECO:0000256" key="8">
    <source>
        <dbReference type="ARBA" id="ARBA00022606"/>
    </source>
</evidence>
<evidence type="ECO:0000256" key="13">
    <source>
        <dbReference type="ARBA" id="ARBA00023040"/>
    </source>
</evidence>
<dbReference type="EMBL" id="CM004467">
    <property type="protein sequence ID" value="OCT96576.1"/>
    <property type="molecule type" value="Genomic_DNA"/>
</dbReference>
<keyword evidence="10" id="KW-0833">Ubl conjugation pathway</keyword>
<gene>
    <name evidence="20" type="ORF">XELAEV_18008782mg</name>
</gene>
<dbReference type="SMART" id="SM01128">
    <property type="entry name" value="DDRGK"/>
    <property type="match status" value="1"/>
</dbReference>
<evidence type="ECO:0000256" key="9">
    <source>
        <dbReference type="ARBA" id="ARBA00022692"/>
    </source>
</evidence>
<evidence type="ECO:0000259" key="19">
    <source>
        <dbReference type="PROSITE" id="PS50262"/>
    </source>
</evidence>
<feature type="transmembrane region" description="Helical" evidence="18">
    <location>
        <begin position="279"/>
        <end position="303"/>
    </location>
</feature>
<evidence type="ECO:0000256" key="5">
    <source>
        <dbReference type="ARBA" id="ARBA00018218"/>
    </source>
</evidence>
<dbReference type="CDD" id="cd00637">
    <property type="entry name" value="7tm_classA_rhodopsin-like"/>
    <property type="match status" value="1"/>
</dbReference>
<feature type="region of interest" description="Disordered" evidence="17">
    <location>
        <begin position="316"/>
        <end position="409"/>
    </location>
</feature>
<feature type="transmembrane region" description="Helical" evidence="18">
    <location>
        <begin position="235"/>
        <end position="259"/>
    </location>
</feature>
<feature type="compositionally biased region" description="Basic and acidic residues" evidence="17">
    <location>
        <begin position="325"/>
        <end position="334"/>
    </location>
</feature>
<dbReference type="GO" id="GO:0019236">
    <property type="term" value="P:response to pheromone"/>
    <property type="evidence" value="ECO:0007669"/>
    <property type="project" value="UniProtKB-KW"/>
</dbReference>
<keyword evidence="14 18" id="KW-0472">Membrane</keyword>
<dbReference type="Proteomes" id="UP000694892">
    <property type="component" value="Chromosome 1S"/>
</dbReference>
<dbReference type="GO" id="GO:0005789">
    <property type="term" value="C:endoplasmic reticulum membrane"/>
    <property type="evidence" value="ECO:0007669"/>
    <property type="project" value="UniProtKB-SubCell"/>
</dbReference>
<evidence type="ECO:0000256" key="4">
    <source>
        <dbReference type="ARBA" id="ARBA00010663"/>
    </source>
</evidence>
<organism evidence="20 21">
    <name type="scientific">Xenopus laevis</name>
    <name type="common">African clawed frog</name>
    <dbReference type="NCBI Taxonomy" id="8355"/>
    <lineage>
        <taxon>Eukaryota</taxon>
        <taxon>Metazoa</taxon>
        <taxon>Chordata</taxon>
        <taxon>Craniata</taxon>
        <taxon>Vertebrata</taxon>
        <taxon>Euteleostomi</taxon>
        <taxon>Amphibia</taxon>
        <taxon>Batrachia</taxon>
        <taxon>Anura</taxon>
        <taxon>Pipoidea</taxon>
        <taxon>Pipidae</taxon>
        <taxon>Xenopodinae</taxon>
        <taxon>Xenopus</taxon>
        <taxon>Xenopus</taxon>
    </lineage>
</organism>
<keyword evidence="9 18" id="KW-0812">Transmembrane</keyword>
<evidence type="ECO:0000256" key="11">
    <source>
        <dbReference type="ARBA" id="ARBA00022824"/>
    </source>
</evidence>
<evidence type="ECO:0000256" key="14">
    <source>
        <dbReference type="ARBA" id="ARBA00023136"/>
    </source>
</evidence>
<dbReference type="SUPFAM" id="SSF46785">
    <property type="entry name" value="Winged helix' DNA-binding domain"/>
    <property type="match status" value="1"/>
</dbReference>
<evidence type="ECO:0000313" key="21">
    <source>
        <dbReference type="Proteomes" id="UP000694892"/>
    </source>
</evidence>
<dbReference type="PANTHER" id="PTHR11394">
    <property type="entry name" value="TASTE RECEPTOR TYPE 2"/>
    <property type="match status" value="1"/>
</dbReference>